<feature type="region of interest" description="Disordered" evidence="1">
    <location>
        <begin position="151"/>
        <end position="190"/>
    </location>
</feature>
<evidence type="ECO:0000259" key="2">
    <source>
        <dbReference type="Pfam" id="PF01526"/>
    </source>
</evidence>
<dbReference type="Proteomes" id="UP000655443">
    <property type="component" value="Unassembled WGS sequence"/>
</dbReference>
<evidence type="ECO:0000256" key="1">
    <source>
        <dbReference type="SAM" id="MobiDB-lite"/>
    </source>
</evidence>
<reference evidence="3" key="2">
    <citation type="submission" date="2020-09" db="EMBL/GenBank/DDBJ databases">
        <authorList>
            <person name="Sun Q."/>
            <person name="Ohkuma M."/>
        </authorList>
    </citation>
    <scope>NUCLEOTIDE SEQUENCE</scope>
    <source>
        <strain evidence="3">JCM 4714</strain>
    </source>
</reference>
<sequence length="190" mass="21152">MVENWNSANHDLFYGKDGDLTGADKESQEVSMLALHLLQSALVHVNTLLMQQVLAEPKWSDRLTEADRRALSALFWTHVNPYGWFELDMNPHLDLGSGPTVPGQRRDQEQAVTANWCPGQWQGELSRCHLIGVRSVGWRFPDSVWLRPGPALDASDQPSPSHGAFRPTPRYAGSAPCDDRRAPTPRCGSP</sequence>
<accession>A0A918YV85</accession>
<dbReference type="AlphaFoldDB" id="A0A918YV85"/>
<evidence type="ECO:0000313" key="3">
    <source>
        <dbReference type="EMBL" id="GHE15031.1"/>
    </source>
</evidence>
<reference evidence="3" key="1">
    <citation type="journal article" date="2014" name="Int. J. Syst. Evol. Microbiol.">
        <title>Complete genome sequence of Corynebacterium casei LMG S-19264T (=DSM 44701T), isolated from a smear-ripened cheese.</title>
        <authorList>
            <consortium name="US DOE Joint Genome Institute (JGI-PGF)"/>
            <person name="Walter F."/>
            <person name="Albersmeier A."/>
            <person name="Kalinowski J."/>
            <person name="Ruckert C."/>
        </authorList>
    </citation>
    <scope>NUCLEOTIDE SEQUENCE</scope>
    <source>
        <strain evidence="3">JCM 4714</strain>
    </source>
</reference>
<dbReference type="InterPro" id="IPR002513">
    <property type="entry name" value="Tn3_Tnp_DDE_dom"/>
</dbReference>
<proteinExistence type="predicted"/>
<name>A0A918YV85_9ACTN</name>
<dbReference type="EMBL" id="BMVG01000058">
    <property type="protein sequence ID" value="GHE15031.1"/>
    <property type="molecule type" value="Genomic_DNA"/>
</dbReference>
<dbReference type="Pfam" id="PF01526">
    <property type="entry name" value="DDE_Tnp_Tn3"/>
    <property type="match status" value="1"/>
</dbReference>
<comment type="caution">
    <text evidence="3">The sequence shown here is derived from an EMBL/GenBank/DDBJ whole genome shotgun (WGS) entry which is preliminary data.</text>
</comment>
<organism evidence="3 4">
    <name type="scientific">Streptomyces alanosinicus</name>
    <dbReference type="NCBI Taxonomy" id="68171"/>
    <lineage>
        <taxon>Bacteria</taxon>
        <taxon>Bacillati</taxon>
        <taxon>Actinomycetota</taxon>
        <taxon>Actinomycetes</taxon>
        <taxon>Kitasatosporales</taxon>
        <taxon>Streptomycetaceae</taxon>
        <taxon>Streptomyces</taxon>
    </lineage>
</organism>
<feature type="domain" description="Tn3 transposase DDE" evidence="2">
    <location>
        <begin position="2"/>
        <end position="85"/>
    </location>
</feature>
<dbReference type="GO" id="GO:0004803">
    <property type="term" value="F:transposase activity"/>
    <property type="evidence" value="ECO:0007669"/>
    <property type="project" value="InterPro"/>
</dbReference>
<dbReference type="GO" id="GO:0006313">
    <property type="term" value="P:DNA transposition"/>
    <property type="evidence" value="ECO:0007669"/>
    <property type="project" value="InterPro"/>
</dbReference>
<protein>
    <recommendedName>
        <fullName evidence="2">Tn3 transposase DDE domain-containing protein</fullName>
    </recommendedName>
</protein>
<gene>
    <name evidence="3" type="ORF">GCM10010339_88300</name>
</gene>
<keyword evidence="4" id="KW-1185">Reference proteome</keyword>
<evidence type="ECO:0000313" key="4">
    <source>
        <dbReference type="Proteomes" id="UP000655443"/>
    </source>
</evidence>